<dbReference type="InterPro" id="IPR041664">
    <property type="entry name" value="AAA_16"/>
</dbReference>
<dbReference type="SMART" id="SM00418">
    <property type="entry name" value="HTH_ARSR"/>
    <property type="match status" value="1"/>
</dbReference>
<dbReference type="InterPro" id="IPR036388">
    <property type="entry name" value="WH-like_DNA-bd_sf"/>
</dbReference>
<dbReference type="Pfam" id="PF13191">
    <property type="entry name" value="AAA_16"/>
    <property type="match status" value="1"/>
</dbReference>
<protein>
    <recommendedName>
        <fullName evidence="6">HTH arsR-type domain-containing protein</fullName>
    </recommendedName>
</protein>
<evidence type="ECO:0000313" key="4">
    <source>
        <dbReference type="EMBL" id="OOV07066.1"/>
    </source>
</evidence>
<dbReference type="SUPFAM" id="SSF46785">
    <property type="entry name" value="Winged helix' DNA-binding domain"/>
    <property type="match status" value="1"/>
</dbReference>
<dbReference type="InterPro" id="IPR001845">
    <property type="entry name" value="HTH_ArsR_DNA-bd_dom"/>
</dbReference>
<dbReference type="InterPro" id="IPR027417">
    <property type="entry name" value="P-loop_NTPase"/>
</dbReference>
<name>A0A1T1ASJ1_RHOFE</name>
<evidence type="ECO:0000256" key="1">
    <source>
        <dbReference type="ARBA" id="ARBA00023125"/>
    </source>
</evidence>
<dbReference type="CDD" id="cd00090">
    <property type="entry name" value="HTH_ARSR"/>
    <property type="match status" value="1"/>
</dbReference>
<keyword evidence="5" id="KW-1185">Reference proteome</keyword>
<dbReference type="Gene3D" id="3.40.50.300">
    <property type="entry name" value="P-loop containing nucleotide triphosphate hydrolases"/>
    <property type="match status" value="1"/>
</dbReference>
<dbReference type="SMART" id="SM00382">
    <property type="entry name" value="AAA"/>
    <property type="match status" value="1"/>
</dbReference>
<organism evidence="4 5">
    <name type="scientific">Rhodoferax fermentans</name>
    <dbReference type="NCBI Taxonomy" id="28066"/>
    <lineage>
        <taxon>Bacteria</taxon>
        <taxon>Pseudomonadati</taxon>
        <taxon>Pseudomonadota</taxon>
        <taxon>Betaproteobacteria</taxon>
        <taxon>Burkholderiales</taxon>
        <taxon>Comamonadaceae</taxon>
        <taxon>Rhodoferax</taxon>
    </lineage>
</organism>
<keyword evidence="1" id="KW-0238">DNA-binding</keyword>
<feature type="domain" description="AAA+ ATPase" evidence="2">
    <location>
        <begin position="58"/>
        <end position="270"/>
    </location>
</feature>
<accession>A0A1T1ASJ1</accession>
<dbReference type="STRING" id="28066.RF819_10310"/>
<sequence length="548" mass="62705">MSDTTNASTPTLVNKALYLSHFTPSMMAPETLETMLVQREPLLQRSLDHVLESLRTGSSHHTLFVGPRGIGKTHLISLLHYRLATTEEAKSKALIAWMREEEWGVTSFFELVLRILRTLDASYPELQVDALTTPLYELPLKEAEKLAESILLQILGTKRLVVLLENLDDLFDQLGEHGQKAWRAFIQNHNNMVLVCTTPAMFAGVSLQKSVFYGFFDIEALKELDFEDVVNLLRKIAVERGDQELAAFIATSEGRARIRAVHHLAEGNPRIYIIFAQFLSAQALDELVPAFMHTLDELTPYYQARMKELPGQQRKIVEYLVNYRGAAPVKQIAKSCFITQQTCSSQLKQLKDKRYVRSIEQGRESYYELCEPLMRLCMEVKKQRGEPISLFVDFLRIWYTTDELTTMLRDPEVICRMDLRYLERALLLAQETNADPKVMAIYKDLSQASVQGRTQEVINLMKELTALNSDTDAAWMRFGLALFQSPHMLHTDVPIEILNSWADAVINLMHWQMDNPNHKSLLLLASEERKLIERFAVAIQQMQKGSAI</sequence>
<dbReference type="AlphaFoldDB" id="A0A1T1ASJ1"/>
<dbReference type="GO" id="GO:0003677">
    <property type="term" value="F:DNA binding"/>
    <property type="evidence" value="ECO:0007669"/>
    <property type="project" value="UniProtKB-KW"/>
</dbReference>
<dbReference type="InterPro" id="IPR011991">
    <property type="entry name" value="ArsR-like_HTH"/>
</dbReference>
<feature type="domain" description="HTH arsR-type" evidence="3">
    <location>
        <begin position="304"/>
        <end position="382"/>
    </location>
</feature>
<dbReference type="Proteomes" id="UP000190750">
    <property type="component" value="Unassembled WGS sequence"/>
</dbReference>
<gene>
    <name evidence="4" type="ORF">RF819_10310</name>
</gene>
<reference evidence="4 5" key="1">
    <citation type="submission" date="2017-01" db="EMBL/GenBank/DDBJ databases">
        <title>Genome sequencing of Rhodoferax fermentans JCM 7819.</title>
        <authorList>
            <person name="Kim Y.J."/>
            <person name="Farh M.E.-A."/>
            <person name="Yang D.-C."/>
        </authorList>
    </citation>
    <scope>NUCLEOTIDE SEQUENCE [LARGE SCALE GENOMIC DNA]</scope>
    <source>
        <strain evidence="4 5">JCM 7819</strain>
    </source>
</reference>
<dbReference type="Gene3D" id="1.10.10.10">
    <property type="entry name" value="Winged helix-like DNA-binding domain superfamily/Winged helix DNA-binding domain"/>
    <property type="match status" value="1"/>
</dbReference>
<dbReference type="GO" id="GO:0003700">
    <property type="term" value="F:DNA-binding transcription factor activity"/>
    <property type="evidence" value="ECO:0007669"/>
    <property type="project" value="InterPro"/>
</dbReference>
<evidence type="ECO:0008006" key="6">
    <source>
        <dbReference type="Google" id="ProtNLM"/>
    </source>
</evidence>
<dbReference type="InterPro" id="IPR036390">
    <property type="entry name" value="WH_DNA-bd_sf"/>
</dbReference>
<evidence type="ECO:0000259" key="2">
    <source>
        <dbReference type="SMART" id="SM00382"/>
    </source>
</evidence>
<dbReference type="EMBL" id="MTJN01000002">
    <property type="protein sequence ID" value="OOV07066.1"/>
    <property type="molecule type" value="Genomic_DNA"/>
</dbReference>
<evidence type="ECO:0000313" key="5">
    <source>
        <dbReference type="Proteomes" id="UP000190750"/>
    </source>
</evidence>
<dbReference type="InterPro" id="IPR003593">
    <property type="entry name" value="AAA+_ATPase"/>
</dbReference>
<dbReference type="SUPFAM" id="SSF52540">
    <property type="entry name" value="P-loop containing nucleoside triphosphate hydrolases"/>
    <property type="match status" value="1"/>
</dbReference>
<evidence type="ECO:0000259" key="3">
    <source>
        <dbReference type="SMART" id="SM00418"/>
    </source>
</evidence>
<proteinExistence type="predicted"/>
<comment type="caution">
    <text evidence="4">The sequence shown here is derived from an EMBL/GenBank/DDBJ whole genome shotgun (WGS) entry which is preliminary data.</text>
</comment>